<accession>A0ACC0CUL0</accession>
<comment type="caution">
    <text evidence="1">The sequence shown here is derived from an EMBL/GenBank/DDBJ whole genome shotgun (WGS) entry which is preliminary data.</text>
</comment>
<keyword evidence="2" id="KW-1185">Reference proteome</keyword>
<evidence type="ECO:0000313" key="1">
    <source>
        <dbReference type="EMBL" id="KAI6084074.1"/>
    </source>
</evidence>
<dbReference type="Proteomes" id="UP001497680">
    <property type="component" value="Unassembled WGS sequence"/>
</dbReference>
<reference evidence="1 2" key="1">
    <citation type="journal article" date="2022" name="New Phytol.">
        <title>Ecological generalism drives hyperdiversity of secondary metabolite gene clusters in xylarialean endophytes.</title>
        <authorList>
            <person name="Franco M.E.E."/>
            <person name="Wisecaver J.H."/>
            <person name="Arnold A.E."/>
            <person name="Ju Y.M."/>
            <person name="Slot J.C."/>
            <person name="Ahrendt S."/>
            <person name="Moore L.P."/>
            <person name="Eastman K.E."/>
            <person name="Scott K."/>
            <person name="Konkel Z."/>
            <person name="Mondo S.J."/>
            <person name="Kuo A."/>
            <person name="Hayes R.D."/>
            <person name="Haridas S."/>
            <person name="Andreopoulos B."/>
            <person name="Riley R."/>
            <person name="LaButti K."/>
            <person name="Pangilinan J."/>
            <person name="Lipzen A."/>
            <person name="Amirebrahimi M."/>
            <person name="Yan J."/>
            <person name="Adam C."/>
            <person name="Keymanesh K."/>
            <person name="Ng V."/>
            <person name="Louie K."/>
            <person name="Northen T."/>
            <person name="Drula E."/>
            <person name="Henrissat B."/>
            <person name="Hsieh H.M."/>
            <person name="Youens-Clark K."/>
            <person name="Lutzoni F."/>
            <person name="Miadlikowska J."/>
            <person name="Eastwood D.C."/>
            <person name="Hamelin R.C."/>
            <person name="Grigoriev I.V."/>
            <person name="U'Ren J.M."/>
        </authorList>
    </citation>
    <scope>NUCLEOTIDE SEQUENCE [LARGE SCALE GENOMIC DNA]</scope>
    <source>
        <strain evidence="1 2">ER1909</strain>
    </source>
</reference>
<protein>
    <submittedName>
        <fullName evidence="1">Ankyrin repeat-containing domain protein</fullName>
    </submittedName>
</protein>
<sequence>METSSIDQDTTPKPSRVTKRQLLDFPQELTLSWIEMIDDPDALFNLSRVGNWNLFHLAKKQLLKTNSVALHSALYWASMKGDLDLLRFALDLGADVNYTFQISGSTNDYLCSTVEGLKRQQALQAPAYRVASSALSIAIRHQQIDIIKILLNEGALCNVVDLDKVCNRPHTPLQWALYQDRSIDADEEKRCQIVTLLLDHGVDSIARVYESDGPDIDPFMNALLNEHIPLSMVERMMRLCHCIDSTCHHPGLDAYQYYFKYQRLHSEMPSHAFLPIDLQKLKLLLDAGQSPGFTPAWTNFQLVDYTLDRYIQPVDLSHTKQEQHLRLLVERYIESPRGGLSCPRHEPYAKSPLVAAMQKLTAVSKRNGDQDCYPTRGVHLLHILLDAGVDTTQCHMDNLYLYPEWLPCKFYPFDEAENSSHESIPLAFLCLPEHPDCLQISVFMHYLLQQGVPVDAQDSFGLTALHFASKFSVLPRVKQLIEHGACVNMQDNRGLAALHFACRIDLPLNVDDLLAPSKCRKRSKAQKKRLDVCRVLLRNGADPTMTDRDGFTPLHYACKYGFVNLVKLLLADYRVNVKAVANDFTTALHVVSWDFIEKQAWHDPLSHALVRTAAKAEIAKLLLDAGADARAKDKDGLFPISYARRHANLGVFDVLLDHGGYDGLGLGRYLGRYLGSLYPEYSE</sequence>
<dbReference type="EMBL" id="MU394342">
    <property type="protein sequence ID" value="KAI6084074.1"/>
    <property type="molecule type" value="Genomic_DNA"/>
</dbReference>
<proteinExistence type="predicted"/>
<gene>
    <name evidence="1" type="ORF">F4821DRAFT_262260</name>
</gene>
<organism evidence="1 2">
    <name type="scientific">Hypoxylon rubiginosum</name>
    <dbReference type="NCBI Taxonomy" id="110542"/>
    <lineage>
        <taxon>Eukaryota</taxon>
        <taxon>Fungi</taxon>
        <taxon>Dikarya</taxon>
        <taxon>Ascomycota</taxon>
        <taxon>Pezizomycotina</taxon>
        <taxon>Sordariomycetes</taxon>
        <taxon>Xylariomycetidae</taxon>
        <taxon>Xylariales</taxon>
        <taxon>Hypoxylaceae</taxon>
        <taxon>Hypoxylon</taxon>
    </lineage>
</organism>
<evidence type="ECO:0000313" key="2">
    <source>
        <dbReference type="Proteomes" id="UP001497680"/>
    </source>
</evidence>
<name>A0ACC0CUL0_9PEZI</name>